<evidence type="ECO:0000313" key="2">
    <source>
        <dbReference type="EMBL" id="GFO00953.1"/>
    </source>
</evidence>
<feature type="region of interest" description="Disordered" evidence="1">
    <location>
        <begin position="1"/>
        <end position="24"/>
    </location>
</feature>
<protein>
    <submittedName>
        <fullName evidence="2">Uncharacterized protein</fullName>
    </submittedName>
</protein>
<proteinExistence type="predicted"/>
<dbReference type="EMBL" id="BLXT01003182">
    <property type="protein sequence ID" value="GFO00953.1"/>
    <property type="molecule type" value="Genomic_DNA"/>
</dbReference>
<gene>
    <name evidence="2" type="ORF">PoB_002745800</name>
</gene>
<sequence>MSVPDKVPDDDDDDDEGFYVSNYNATSESALTPVVISSSNHRDSGNVITASSNRTDPGIITKLEANISSGSNKEEPEMSSHQWFQAPPVALTSEPEEKSLISTGRKKRGSDCWKQNSMKHRHEL</sequence>
<comment type="caution">
    <text evidence="2">The sequence shown here is derived from an EMBL/GenBank/DDBJ whole genome shotgun (WGS) entry which is preliminary data.</text>
</comment>
<feature type="region of interest" description="Disordered" evidence="1">
    <location>
        <begin position="64"/>
        <end position="124"/>
    </location>
</feature>
<organism evidence="2 3">
    <name type="scientific">Plakobranchus ocellatus</name>
    <dbReference type="NCBI Taxonomy" id="259542"/>
    <lineage>
        <taxon>Eukaryota</taxon>
        <taxon>Metazoa</taxon>
        <taxon>Spiralia</taxon>
        <taxon>Lophotrochozoa</taxon>
        <taxon>Mollusca</taxon>
        <taxon>Gastropoda</taxon>
        <taxon>Heterobranchia</taxon>
        <taxon>Euthyneura</taxon>
        <taxon>Panpulmonata</taxon>
        <taxon>Sacoglossa</taxon>
        <taxon>Placobranchoidea</taxon>
        <taxon>Plakobranchidae</taxon>
        <taxon>Plakobranchus</taxon>
    </lineage>
</organism>
<keyword evidence="3" id="KW-1185">Reference proteome</keyword>
<reference evidence="2 3" key="1">
    <citation type="journal article" date="2021" name="Elife">
        <title>Chloroplast acquisition without the gene transfer in kleptoplastic sea slugs, Plakobranchus ocellatus.</title>
        <authorList>
            <person name="Maeda T."/>
            <person name="Takahashi S."/>
            <person name="Yoshida T."/>
            <person name="Shimamura S."/>
            <person name="Takaki Y."/>
            <person name="Nagai Y."/>
            <person name="Toyoda A."/>
            <person name="Suzuki Y."/>
            <person name="Arimoto A."/>
            <person name="Ishii H."/>
            <person name="Satoh N."/>
            <person name="Nishiyama T."/>
            <person name="Hasebe M."/>
            <person name="Maruyama T."/>
            <person name="Minagawa J."/>
            <person name="Obokata J."/>
            <person name="Shigenobu S."/>
        </authorList>
    </citation>
    <scope>NUCLEOTIDE SEQUENCE [LARGE SCALE GENOMIC DNA]</scope>
</reference>
<evidence type="ECO:0000313" key="3">
    <source>
        <dbReference type="Proteomes" id="UP000735302"/>
    </source>
</evidence>
<feature type="compositionally biased region" description="Acidic residues" evidence="1">
    <location>
        <begin position="8"/>
        <end position="17"/>
    </location>
</feature>
<dbReference type="Proteomes" id="UP000735302">
    <property type="component" value="Unassembled WGS sequence"/>
</dbReference>
<name>A0AAV4A1D0_9GAST</name>
<dbReference type="AlphaFoldDB" id="A0AAV4A1D0"/>
<accession>A0AAV4A1D0</accession>
<evidence type="ECO:0000256" key="1">
    <source>
        <dbReference type="SAM" id="MobiDB-lite"/>
    </source>
</evidence>